<feature type="domain" description="UspA" evidence="2">
    <location>
        <begin position="156"/>
        <end position="280"/>
    </location>
</feature>
<dbReference type="RefSeq" id="WP_345161383.1">
    <property type="nucleotide sequence ID" value="NZ_BAABGX010000001.1"/>
</dbReference>
<reference evidence="4" key="1">
    <citation type="journal article" date="2019" name="Int. J. Syst. Evol. Microbiol.">
        <title>The Global Catalogue of Microorganisms (GCM) 10K type strain sequencing project: providing services to taxonomists for standard genome sequencing and annotation.</title>
        <authorList>
            <consortium name="The Broad Institute Genomics Platform"/>
            <consortium name="The Broad Institute Genome Sequencing Center for Infectious Disease"/>
            <person name="Wu L."/>
            <person name="Ma J."/>
        </authorList>
    </citation>
    <scope>NUCLEOTIDE SEQUENCE [LARGE SCALE GENOMIC DNA]</scope>
    <source>
        <strain evidence="4">JCM 17917</strain>
    </source>
</reference>
<sequence length="283" mass="32781">METIVCNYDFSPSSENAARFANDLAQRINARVILFHSIYEPVGTDFIGYGGMPYTVPIRDQSVRQAVQRKLTEARNQIEVANLERRVPYFTEIRYGYTQDTLAEIAREKHADLVVMGSENLKGLQGMLTGSLELDVIKSIRCPVLIVPPMASFIPFRKIVFATDLQGEPFTDIQYVLWLADVFQAEVLFLHIFHEDDQDTKQMARHELELLHKRLLFPRASFHKKKSAHIEEGISQFCKQHRADLLVMGYHPHSFWRHLFSQNPMQEIVSHAFLPMLVIHYKH</sequence>
<name>A0ABP8F662_9BACT</name>
<organism evidence="3 4">
    <name type="scientific">Nibribacter koreensis</name>
    <dbReference type="NCBI Taxonomy" id="1084519"/>
    <lineage>
        <taxon>Bacteria</taxon>
        <taxon>Pseudomonadati</taxon>
        <taxon>Bacteroidota</taxon>
        <taxon>Cytophagia</taxon>
        <taxon>Cytophagales</taxon>
        <taxon>Hymenobacteraceae</taxon>
        <taxon>Nibribacter</taxon>
    </lineage>
</organism>
<gene>
    <name evidence="3" type="ORF">GCM10023183_01790</name>
</gene>
<comment type="similarity">
    <text evidence="1">Belongs to the universal stress protein A family.</text>
</comment>
<dbReference type="PRINTS" id="PR01438">
    <property type="entry name" value="UNVRSLSTRESS"/>
</dbReference>
<evidence type="ECO:0000313" key="4">
    <source>
        <dbReference type="Proteomes" id="UP001501844"/>
    </source>
</evidence>
<dbReference type="InterPro" id="IPR006015">
    <property type="entry name" value="Universal_stress_UspA"/>
</dbReference>
<dbReference type="CDD" id="cd00293">
    <property type="entry name" value="USP-like"/>
    <property type="match status" value="2"/>
</dbReference>
<dbReference type="Proteomes" id="UP001501844">
    <property type="component" value="Unassembled WGS sequence"/>
</dbReference>
<dbReference type="PANTHER" id="PTHR46268:SF6">
    <property type="entry name" value="UNIVERSAL STRESS PROTEIN UP12"/>
    <property type="match status" value="1"/>
</dbReference>
<dbReference type="EMBL" id="BAABGX010000001">
    <property type="protein sequence ID" value="GAA4295683.1"/>
    <property type="molecule type" value="Genomic_DNA"/>
</dbReference>
<dbReference type="InterPro" id="IPR014729">
    <property type="entry name" value="Rossmann-like_a/b/a_fold"/>
</dbReference>
<dbReference type="SUPFAM" id="SSF52402">
    <property type="entry name" value="Adenine nucleotide alpha hydrolases-like"/>
    <property type="match status" value="2"/>
</dbReference>
<evidence type="ECO:0000259" key="2">
    <source>
        <dbReference type="Pfam" id="PF00582"/>
    </source>
</evidence>
<comment type="caution">
    <text evidence="3">The sequence shown here is derived from an EMBL/GenBank/DDBJ whole genome shotgun (WGS) entry which is preliminary data.</text>
</comment>
<proteinExistence type="inferred from homology"/>
<dbReference type="Pfam" id="PF00582">
    <property type="entry name" value="Usp"/>
    <property type="match status" value="2"/>
</dbReference>
<accession>A0ABP8F662</accession>
<dbReference type="InterPro" id="IPR006016">
    <property type="entry name" value="UspA"/>
</dbReference>
<evidence type="ECO:0000313" key="3">
    <source>
        <dbReference type="EMBL" id="GAA4295683.1"/>
    </source>
</evidence>
<keyword evidence="4" id="KW-1185">Reference proteome</keyword>
<dbReference type="PANTHER" id="PTHR46268">
    <property type="entry name" value="STRESS RESPONSE PROTEIN NHAX"/>
    <property type="match status" value="1"/>
</dbReference>
<feature type="domain" description="UspA" evidence="2">
    <location>
        <begin position="2"/>
        <end position="148"/>
    </location>
</feature>
<dbReference type="Gene3D" id="3.40.50.620">
    <property type="entry name" value="HUPs"/>
    <property type="match status" value="2"/>
</dbReference>
<protein>
    <submittedName>
        <fullName evidence="3">Universal stress protein</fullName>
    </submittedName>
</protein>
<evidence type="ECO:0000256" key="1">
    <source>
        <dbReference type="ARBA" id="ARBA00008791"/>
    </source>
</evidence>